<feature type="transmembrane region" description="Helical" evidence="2">
    <location>
        <begin position="192"/>
        <end position="211"/>
    </location>
</feature>
<gene>
    <name evidence="3" type="ORF">Cvel_24969</name>
</gene>
<feature type="compositionally biased region" description="Low complexity" evidence="1">
    <location>
        <begin position="246"/>
        <end position="256"/>
    </location>
</feature>
<evidence type="ECO:0000313" key="3">
    <source>
        <dbReference type="EMBL" id="CEM39674.1"/>
    </source>
</evidence>
<feature type="transmembrane region" description="Helical" evidence="2">
    <location>
        <begin position="112"/>
        <end position="133"/>
    </location>
</feature>
<keyword evidence="2" id="KW-0812">Transmembrane</keyword>
<keyword evidence="2" id="KW-0472">Membrane</keyword>
<reference evidence="3" key="1">
    <citation type="submission" date="2014-11" db="EMBL/GenBank/DDBJ databases">
        <authorList>
            <person name="Otto D Thomas"/>
            <person name="Naeem Raeece"/>
        </authorList>
    </citation>
    <scope>NUCLEOTIDE SEQUENCE</scope>
</reference>
<feature type="compositionally biased region" description="Acidic residues" evidence="1">
    <location>
        <begin position="367"/>
        <end position="396"/>
    </location>
</feature>
<feature type="compositionally biased region" description="Low complexity" evidence="1">
    <location>
        <begin position="268"/>
        <end position="279"/>
    </location>
</feature>
<organism evidence="3">
    <name type="scientific">Chromera velia CCMP2878</name>
    <dbReference type="NCBI Taxonomy" id="1169474"/>
    <lineage>
        <taxon>Eukaryota</taxon>
        <taxon>Sar</taxon>
        <taxon>Alveolata</taxon>
        <taxon>Colpodellida</taxon>
        <taxon>Chromeraceae</taxon>
        <taxon>Chromera</taxon>
    </lineage>
</organism>
<feature type="transmembrane region" description="Helical" evidence="2">
    <location>
        <begin position="20"/>
        <end position="42"/>
    </location>
</feature>
<name>A0A0G4H7M8_9ALVE</name>
<dbReference type="AlphaFoldDB" id="A0A0G4H7M8"/>
<feature type="compositionally biased region" description="Pro residues" evidence="1">
    <location>
        <begin position="232"/>
        <end position="245"/>
    </location>
</feature>
<evidence type="ECO:0000256" key="2">
    <source>
        <dbReference type="SAM" id="Phobius"/>
    </source>
</evidence>
<evidence type="ECO:0000256" key="1">
    <source>
        <dbReference type="SAM" id="MobiDB-lite"/>
    </source>
</evidence>
<keyword evidence="2" id="KW-1133">Transmembrane helix</keyword>
<feature type="compositionally biased region" description="Low complexity" evidence="1">
    <location>
        <begin position="287"/>
        <end position="297"/>
    </location>
</feature>
<feature type="transmembrane region" description="Helical" evidence="2">
    <location>
        <begin position="165"/>
        <end position="186"/>
    </location>
</feature>
<dbReference type="VEuPathDB" id="CryptoDB:Cvel_24969"/>
<sequence length="441" mass="46872">MRAVVVKLFSNLQSLENAHSVWVLLVHFLFCLQFSALIFSVFRPGLPPTQQTAFDVSVSSPGVAPRFAEGLQWTYLSFTFQERVFGNVATPAQEAGTAALTIFTPPRQLGALLLWVVLFLFYLVCQISASGLLRSLFPPYARPALCMSGGALTGIVVCCTEKTSWVANLIVFPLGVVISMGFFEPIEDTQRFIFWLFFGIFTFLIWIQSVADVMEVSKQRQPGNAGGAHRQGPPPAPPPLPPPIISPRNRAGRAAGMRGGSVQSDNDPTPGAGAAATPPERQEEETAPAAVAAAAAAGAGGSGREGPAVLSPSPFGAVNENGDGGGDQAAGGDRDPSSGVEGGNALMVNGGEGALAGAVIGQRREDGEEEGEDRQEEEVGSEGDEDEEDQEEEEDLSLSGQFSQYVRAFRRDGEAGVGYQNGRWQDAVCDRLDLGPYWFVS</sequence>
<accession>A0A0G4H7M8</accession>
<dbReference type="EMBL" id="CDMZ01001946">
    <property type="protein sequence ID" value="CEM39674.1"/>
    <property type="molecule type" value="Genomic_DNA"/>
</dbReference>
<feature type="transmembrane region" description="Helical" evidence="2">
    <location>
        <begin position="139"/>
        <end position="158"/>
    </location>
</feature>
<proteinExistence type="predicted"/>
<feature type="region of interest" description="Disordered" evidence="1">
    <location>
        <begin position="220"/>
        <end position="401"/>
    </location>
</feature>
<protein>
    <submittedName>
        <fullName evidence="3">Uncharacterized protein</fullName>
    </submittedName>
</protein>